<evidence type="ECO:0000256" key="4">
    <source>
        <dbReference type="ARBA" id="ARBA00022475"/>
    </source>
</evidence>
<keyword evidence="6" id="KW-0645">Protease</keyword>
<dbReference type="Pfam" id="PF00905">
    <property type="entry name" value="Transpeptidase"/>
    <property type="match status" value="1"/>
</dbReference>
<feature type="region of interest" description="Disordered" evidence="14">
    <location>
        <begin position="251"/>
        <end position="274"/>
    </location>
</feature>
<dbReference type="InterPro" id="IPR017790">
    <property type="entry name" value="Penicillin-binding_protein_2"/>
</dbReference>
<evidence type="ECO:0000256" key="11">
    <source>
        <dbReference type="ARBA" id="ARBA00022989"/>
    </source>
</evidence>
<dbReference type="EMBL" id="AP019791">
    <property type="protein sequence ID" value="BBL78593.1"/>
    <property type="molecule type" value="Genomic_DNA"/>
</dbReference>
<dbReference type="OrthoDB" id="9766847at2"/>
<dbReference type="InterPro" id="IPR012338">
    <property type="entry name" value="Beta-lactam/transpept-like"/>
</dbReference>
<dbReference type="InterPro" id="IPR036138">
    <property type="entry name" value="PBP_dimer_sf"/>
</dbReference>
<sequence>MLRTPTRRTPRKTPAKKRQPTPPMTRGNMQVRVVTLAFLVALVFVVLGGRLWYLQILTGETLSLSARATHTREVKIPAQRGVIYDRDGEVLASNVPGMNVTVIPDMISREKLRELARILEADVDSVMERYDAAMDPQTGNRYGAMLVKENADKDDVTYIMERTEEFPGVAVNDDWVRKYPHGSLAAHVLGYTGAITPEELKQEPFKGLPNDSIVGKSGVELVYEEALQGKPGVKRYNVDALGRVVTVRNADGSRADGRPEVAPELLPPDSKEDPVPGKNLLLTLDLELQQVAERELEAAIARAQQEGYSGEGGAVVAMDPRNGEILALASRPAFDPQLFVGGISGPEEAETFEYLNSELANSPFTNRAIAGAYPGASTFKVFTGLAGFFFGVIDANTTVTDNGGCWRPAGASGCWLSWRQTYGTGSTHGTQNYAQAIMDSNDKFFYQVADWIWQRTDDPNALPDFYKRFGFGSPTGIDLPGETPGRIPTKEWFESYQKEVYGYLERPWSIGDWVNLAIGQGDLLVSPIQMAQAYAAVYNNGTLVTPHVGKAIRDQDGELVRRIDPEPEGRVKFDPEARRELLEGLSMVTGPDGTAAPAFEDSELRILGKSGTGERGNKDPVNWFAGWAAGHEDRPLVVVVMVEGGGHSEVTAAPAVRRILEAYYGVKTGPTSVEQSAGAYAGSAPSD</sequence>
<dbReference type="GO" id="GO:0005886">
    <property type="term" value="C:plasma membrane"/>
    <property type="evidence" value="ECO:0007669"/>
    <property type="project" value="UniProtKB-SubCell"/>
</dbReference>
<evidence type="ECO:0000256" key="3">
    <source>
        <dbReference type="ARBA" id="ARBA00007171"/>
    </source>
</evidence>
<keyword evidence="5" id="KW-0997">Cell inner membrane</keyword>
<dbReference type="GO" id="GO:0008658">
    <property type="term" value="F:penicillin binding"/>
    <property type="evidence" value="ECO:0007669"/>
    <property type="project" value="InterPro"/>
</dbReference>
<dbReference type="RefSeq" id="WP_143526717.1">
    <property type="nucleotide sequence ID" value="NZ_AP019791.1"/>
</dbReference>
<evidence type="ECO:0000256" key="7">
    <source>
        <dbReference type="ARBA" id="ARBA00022692"/>
    </source>
</evidence>
<evidence type="ECO:0000313" key="17">
    <source>
        <dbReference type="EMBL" id="BBL78593.1"/>
    </source>
</evidence>
<dbReference type="GO" id="GO:0008360">
    <property type="term" value="P:regulation of cell shape"/>
    <property type="evidence" value="ECO:0007669"/>
    <property type="project" value="UniProtKB-KW"/>
</dbReference>
<dbReference type="Gene3D" id="3.30.1390.30">
    <property type="entry name" value="Penicillin-binding protein 2a, domain 3"/>
    <property type="match status" value="1"/>
</dbReference>
<evidence type="ECO:0000256" key="6">
    <source>
        <dbReference type="ARBA" id="ARBA00022670"/>
    </source>
</evidence>
<dbReference type="AlphaFoldDB" id="A0A510HIU9"/>
<keyword evidence="11" id="KW-1133">Transmembrane helix</keyword>
<dbReference type="InterPro" id="IPR001460">
    <property type="entry name" value="PCN-bd_Tpept"/>
</dbReference>
<dbReference type="NCBIfam" id="TIGR03423">
    <property type="entry name" value="pbp2_mrdA"/>
    <property type="match status" value="1"/>
</dbReference>
<dbReference type="InterPro" id="IPR005311">
    <property type="entry name" value="PBP_dimer"/>
</dbReference>
<dbReference type="GO" id="GO:0009252">
    <property type="term" value="P:peptidoglycan biosynthetic process"/>
    <property type="evidence" value="ECO:0007669"/>
    <property type="project" value="UniProtKB-KW"/>
</dbReference>
<dbReference type="SUPFAM" id="SSF56519">
    <property type="entry name" value="Penicillin binding protein dimerisation domain"/>
    <property type="match status" value="1"/>
</dbReference>
<evidence type="ECO:0000259" key="15">
    <source>
        <dbReference type="Pfam" id="PF00905"/>
    </source>
</evidence>
<evidence type="ECO:0000256" key="10">
    <source>
        <dbReference type="ARBA" id="ARBA00022984"/>
    </source>
</evidence>
<reference evidence="17" key="1">
    <citation type="journal article" date="2019" name="Microbiol. Resour. Announc.">
        <title>Complete Genome Sequence of Rubrobacter xylanophilus Strain AA3-22, Isolated from Arima Onsen in Japan.</title>
        <authorList>
            <person name="Tomariguchi N."/>
            <person name="Miyazaki K."/>
        </authorList>
    </citation>
    <scope>NUCLEOTIDE SEQUENCE [LARGE SCALE GENOMIC DNA]</scope>
    <source>
        <strain evidence="17">AA3-22</strain>
    </source>
</reference>
<dbReference type="InterPro" id="IPR050515">
    <property type="entry name" value="Beta-lactam/transpept"/>
</dbReference>
<dbReference type="SUPFAM" id="SSF56601">
    <property type="entry name" value="beta-lactamase/transpeptidase-like"/>
    <property type="match status" value="1"/>
</dbReference>
<dbReference type="PANTHER" id="PTHR30627:SF2">
    <property type="entry name" value="PEPTIDOGLYCAN D,D-TRANSPEPTIDASE MRDA"/>
    <property type="match status" value="1"/>
</dbReference>
<evidence type="ECO:0000256" key="9">
    <source>
        <dbReference type="ARBA" id="ARBA00022960"/>
    </source>
</evidence>
<evidence type="ECO:0000256" key="12">
    <source>
        <dbReference type="ARBA" id="ARBA00023136"/>
    </source>
</evidence>
<keyword evidence="7" id="KW-0812">Transmembrane</keyword>
<keyword evidence="13" id="KW-0961">Cell wall biogenesis/degradation</keyword>
<dbReference type="Pfam" id="PF03717">
    <property type="entry name" value="PBP_dimer"/>
    <property type="match status" value="1"/>
</dbReference>
<name>A0A510HIU9_9ACTN</name>
<accession>A0A510HIU9</accession>
<dbReference type="PANTHER" id="PTHR30627">
    <property type="entry name" value="PEPTIDOGLYCAN D,D-TRANSPEPTIDASE"/>
    <property type="match status" value="1"/>
</dbReference>
<evidence type="ECO:0000259" key="16">
    <source>
        <dbReference type="Pfam" id="PF03717"/>
    </source>
</evidence>
<keyword evidence="4" id="KW-1003">Cell membrane</keyword>
<comment type="similarity">
    <text evidence="3">Belongs to the transpeptidase family.</text>
</comment>
<organism evidence="17 18">
    <name type="scientific">Rubrobacter xylanophilus</name>
    <dbReference type="NCBI Taxonomy" id="49319"/>
    <lineage>
        <taxon>Bacteria</taxon>
        <taxon>Bacillati</taxon>
        <taxon>Actinomycetota</taxon>
        <taxon>Rubrobacteria</taxon>
        <taxon>Rubrobacterales</taxon>
        <taxon>Rubrobacteraceae</taxon>
        <taxon>Rubrobacter</taxon>
    </lineage>
</organism>
<evidence type="ECO:0000256" key="13">
    <source>
        <dbReference type="ARBA" id="ARBA00023316"/>
    </source>
</evidence>
<evidence type="ECO:0000256" key="1">
    <source>
        <dbReference type="ARBA" id="ARBA00004167"/>
    </source>
</evidence>
<keyword evidence="18" id="KW-1185">Reference proteome</keyword>
<dbReference type="Proteomes" id="UP000318065">
    <property type="component" value="Chromosome"/>
</dbReference>
<gene>
    <name evidence="17" type="primary">mrdA</name>
    <name evidence="17" type="ORF">RxyAA322_04470</name>
</gene>
<dbReference type="GO" id="GO:0071555">
    <property type="term" value="P:cell wall organization"/>
    <property type="evidence" value="ECO:0007669"/>
    <property type="project" value="UniProtKB-KW"/>
</dbReference>
<dbReference type="GO" id="GO:0071972">
    <property type="term" value="F:peptidoglycan L,D-transpeptidase activity"/>
    <property type="evidence" value="ECO:0007669"/>
    <property type="project" value="TreeGrafter"/>
</dbReference>
<evidence type="ECO:0000256" key="14">
    <source>
        <dbReference type="SAM" id="MobiDB-lite"/>
    </source>
</evidence>
<feature type="compositionally biased region" description="Basic residues" evidence="14">
    <location>
        <begin position="1"/>
        <end position="19"/>
    </location>
</feature>
<keyword evidence="9" id="KW-0133">Cell shape</keyword>
<evidence type="ECO:0000313" key="18">
    <source>
        <dbReference type="Proteomes" id="UP000318065"/>
    </source>
</evidence>
<evidence type="ECO:0000256" key="5">
    <source>
        <dbReference type="ARBA" id="ARBA00022519"/>
    </source>
</evidence>
<keyword evidence="12" id="KW-0472">Membrane</keyword>
<evidence type="ECO:0000256" key="8">
    <source>
        <dbReference type="ARBA" id="ARBA00022801"/>
    </source>
</evidence>
<evidence type="ECO:0000256" key="2">
    <source>
        <dbReference type="ARBA" id="ARBA00004236"/>
    </source>
</evidence>
<proteinExistence type="inferred from homology"/>
<keyword evidence="10" id="KW-0573">Peptidoglycan synthesis</keyword>
<comment type="subcellular location">
    <subcellularLocation>
        <location evidence="2">Cell membrane</location>
    </subcellularLocation>
    <subcellularLocation>
        <location evidence="1">Membrane</location>
        <topology evidence="1">Single-pass membrane protein</topology>
    </subcellularLocation>
</comment>
<dbReference type="GO" id="GO:0009002">
    <property type="term" value="F:serine-type D-Ala-D-Ala carboxypeptidase activity"/>
    <property type="evidence" value="ECO:0007669"/>
    <property type="project" value="InterPro"/>
</dbReference>
<feature type="compositionally biased region" description="Basic and acidic residues" evidence="14">
    <location>
        <begin position="251"/>
        <end position="261"/>
    </location>
</feature>
<keyword evidence="8" id="KW-0378">Hydrolase</keyword>
<feature type="region of interest" description="Disordered" evidence="14">
    <location>
        <begin position="1"/>
        <end position="26"/>
    </location>
</feature>
<dbReference type="Gene3D" id="3.90.1310.10">
    <property type="entry name" value="Penicillin-binding protein 2a (Domain 2)"/>
    <property type="match status" value="1"/>
</dbReference>
<feature type="domain" description="Penicillin-binding protein dimerisation" evidence="16">
    <location>
        <begin position="75"/>
        <end position="247"/>
    </location>
</feature>
<dbReference type="GO" id="GO:0006508">
    <property type="term" value="P:proteolysis"/>
    <property type="evidence" value="ECO:0007669"/>
    <property type="project" value="UniProtKB-KW"/>
</dbReference>
<protein>
    <submittedName>
        <fullName evidence="17">Penicillin-binding protein 2</fullName>
    </submittedName>
</protein>
<feature type="domain" description="Penicillin-binding protein transpeptidase" evidence="15">
    <location>
        <begin position="313"/>
        <end position="661"/>
    </location>
</feature>
<dbReference type="Gene3D" id="3.40.710.10">
    <property type="entry name" value="DD-peptidase/beta-lactamase superfamily"/>
    <property type="match status" value="1"/>
</dbReference>